<evidence type="ECO:0000313" key="3">
    <source>
        <dbReference type="Proteomes" id="UP000289340"/>
    </source>
</evidence>
<accession>A0A445ISD7</accession>
<gene>
    <name evidence="2" type="ORF">D0Y65_028049</name>
</gene>
<dbReference type="InterPro" id="IPR001128">
    <property type="entry name" value="Cyt_P450"/>
</dbReference>
<dbReference type="PRINTS" id="PR00463">
    <property type="entry name" value="EP450I"/>
</dbReference>
<dbReference type="InterPro" id="IPR002401">
    <property type="entry name" value="Cyt_P450_E_grp-I"/>
</dbReference>
<proteinExistence type="inferred from homology"/>
<comment type="caution">
    <text evidence="2">The sequence shown here is derived from an EMBL/GenBank/DDBJ whole genome shotgun (WGS) entry which is preliminary data.</text>
</comment>
<keyword evidence="3" id="KW-1185">Reference proteome</keyword>
<dbReference type="GO" id="GO:0004497">
    <property type="term" value="F:monooxygenase activity"/>
    <property type="evidence" value="ECO:0007669"/>
    <property type="project" value="InterPro"/>
</dbReference>
<dbReference type="EMBL" id="QZWG01000010">
    <property type="protein sequence ID" value="RZB88987.1"/>
    <property type="molecule type" value="Genomic_DNA"/>
</dbReference>
<dbReference type="PANTHER" id="PTHR47950">
    <property type="entry name" value="CYTOCHROME P450, FAMILY 76, SUBFAMILY C, POLYPEPTIDE 5-RELATED"/>
    <property type="match status" value="1"/>
</dbReference>
<dbReference type="Gene3D" id="1.10.630.10">
    <property type="entry name" value="Cytochrome P450"/>
    <property type="match status" value="1"/>
</dbReference>
<sequence>MNNTALPSCPFHLLGGNSEKYATLNYLPTSLSMQQLVTDIHERGQMGEVVDVGTAAFKTTINLLSNTIFSVDLIHSTVLKMVDPQGIKRWLSKTVKKVIEMFDSLDIFVAETDTTASTLEWAMTELVRNPHVMSKAKQEL</sequence>
<dbReference type="PANTHER" id="PTHR47950:SF12">
    <property type="entry name" value="CYTOCHROME P450 76AD1-LIKE"/>
    <property type="match status" value="1"/>
</dbReference>
<reference evidence="2 3" key="1">
    <citation type="submission" date="2018-09" db="EMBL/GenBank/DDBJ databases">
        <title>A high-quality reference genome of wild soybean provides a powerful tool to mine soybean genomes.</title>
        <authorList>
            <person name="Xie M."/>
            <person name="Chung C.Y.L."/>
            <person name="Li M.-W."/>
            <person name="Wong F.-L."/>
            <person name="Chan T.-F."/>
            <person name="Lam H.-M."/>
        </authorList>
    </citation>
    <scope>NUCLEOTIDE SEQUENCE [LARGE SCALE GENOMIC DNA]</scope>
    <source>
        <strain evidence="3">cv. W05</strain>
        <tissue evidence="2">Hypocotyl of etiolated seedlings</tissue>
    </source>
</reference>
<comment type="similarity">
    <text evidence="1">Belongs to the cytochrome P450 family.</text>
</comment>
<dbReference type="Proteomes" id="UP000289340">
    <property type="component" value="Chromosome 10"/>
</dbReference>
<evidence type="ECO:0000313" key="2">
    <source>
        <dbReference type="EMBL" id="RZB88987.1"/>
    </source>
</evidence>
<dbReference type="SUPFAM" id="SSF48264">
    <property type="entry name" value="Cytochrome P450"/>
    <property type="match status" value="1"/>
</dbReference>
<dbReference type="AlphaFoldDB" id="A0A445ISD7"/>
<protein>
    <submittedName>
        <fullName evidence="2">7-ethoxycoumarin O-deethylase</fullName>
    </submittedName>
</protein>
<dbReference type="Pfam" id="PF00067">
    <property type="entry name" value="p450"/>
    <property type="match status" value="1"/>
</dbReference>
<dbReference type="InterPro" id="IPR036396">
    <property type="entry name" value="Cyt_P450_sf"/>
</dbReference>
<dbReference type="GO" id="GO:0016705">
    <property type="term" value="F:oxidoreductase activity, acting on paired donors, with incorporation or reduction of molecular oxygen"/>
    <property type="evidence" value="ECO:0007669"/>
    <property type="project" value="InterPro"/>
</dbReference>
<dbReference type="GO" id="GO:0005506">
    <property type="term" value="F:iron ion binding"/>
    <property type="evidence" value="ECO:0007669"/>
    <property type="project" value="InterPro"/>
</dbReference>
<name>A0A445ISD7_GLYSO</name>
<evidence type="ECO:0000256" key="1">
    <source>
        <dbReference type="ARBA" id="ARBA00010617"/>
    </source>
</evidence>
<organism evidence="2 3">
    <name type="scientific">Glycine soja</name>
    <name type="common">Wild soybean</name>
    <dbReference type="NCBI Taxonomy" id="3848"/>
    <lineage>
        <taxon>Eukaryota</taxon>
        <taxon>Viridiplantae</taxon>
        <taxon>Streptophyta</taxon>
        <taxon>Embryophyta</taxon>
        <taxon>Tracheophyta</taxon>
        <taxon>Spermatophyta</taxon>
        <taxon>Magnoliopsida</taxon>
        <taxon>eudicotyledons</taxon>
        <taxon>Gunneridae</taxon>
        <taxon>Pentapetalae</taxon>
        <taxon>rosids</taxon>
        <taxon>fabids</taxon>
        <taxon>Fabales</taxon>
        <taxon>Fabaceae</taxon>
        <taxon>Papilionoideae</taxon>
        <taxon>50 kb inversion clade</taxon>
        <taxon>NPAAA clade</taxon>
        <taxon>indigoferoid/millettioid clade</taxon>
        <taxon>Phaseoleae</taxon>
        <taxon>Glycine</taxon>
        <taxon>Glycine subgen. Soja</taxon>
    </lineage>
</organism>
<dbReference type="GO" id="GO:0020037">
    <property type="term" value="F:heme binding"/>
    <property type="evidence" value="ECO:0007669"/>
    <property type="project" value="InterPro"/>
</dbReference>